<keyword evidence="2" id="KW-1185">Reference proteome</keyword>
<organism evidence="1 2">
    <name type="scientific">Mycena alexandri</name>
    <dbReference type="NCBI Taxonomy" id="1745969"/>
    <lineage>
        <taxon>Eukaryota</taxon>
        <taxon>Fungi</taxon>
        <taxon>Dikarya</taxon>
        <taxon>Basidiomycota</taxon>
        <taxon>Agaricomycotina</taxon>
        <taxon>Agaricomycetes</taxon>
        <taxon>Agaricomycetidae</taxon>
        <taxon>Agaricales</taxon>
        <taxon>Marasmiineae</taxon>
        <taxon>Mycenaceae</taxon>
        <taxon>Mycena</taxon>
    </lineage>
</organism>
<comment type="caution">
    <text evidence="1">The sequence shown here is derived from an EMBL/GenBank/DDBJ whole genome shotgun (WGS) entry which is preliminary data.</text>
</comment>
<protein>
    <submittedName>
        <fullName evidence="1">Uncharacterized protein</fullName>
    </submittedName>
</protein>
<sequence>MARQTSPSGKTKIVEWGKARKSHNWIREHLKGHNNISDRQILRIQKRYTEKENYYDVGKSTGRPHKLEPRDTRKALRHLANGSVRNATELQHDFFPEVHVKTLKRDLRSGRHYRRSGRQWMRSILLNCMTRCPGACRLCTTRTEGAPATSLFVSNCCLLRSNRR</sequence>
<dbReference type="AlphaFoldDB" id="A0AAD6S6V9"/>
<accession>A0AAD6S6V9</accession>
<gene>
    <name evidence="1" type="ORF">C8F04DRAFT_1311561</name>
</gene>
<feature type="non-terminal residue" evidence="1">
    <location>
        <position position="164"/>
    </location>
</feature>
<proteinExistence type="predicted"/>
<dbReference type="Proteomes" id="UP001218188">
    <property type="component" value="Unassembled WGS sequence"/>
</dbReference>
<reference evidence="1" key="1">
    <citation type="submission" date="2023-03" db="EMBL/GenBank/DDBJ databases">
        <title>Massive genome expansion in bonnet fungi (Mycena s.s.) driven by repeated elements and novel gene families across ecological guilds.</title>
        <authorList>
            <consortium name="Lawrence Berkeley National Laboratory"/>
            <person name="Harder C.B."/>
            <person name="Miyauchi S."/>
            <person name="Viragh M."/>
            <person name="Kuo A."/>
            <person name="Thoen E."/>
            <person name="Andreopoulos B."/>
            <person name="Lu D."/>
            <person name="Skrede I."/>
            <person name="Drula E."/>
            <person name="Henrissat B."/>
            <person name="Morin E."/>
            <person name="Kohler A."/>
            <person name="Barry K."/>
            <person name="LaButti K."/>
            <person name="Morin E."/>
            <person name="Salamov A."/>
            <person name="Lipzen A."/>
            <person name="Mereny Z."/>
            <person name="Hegedus B."/>
            <person name="Baldrian P."/>
            <person name="Stursova M."/>
            <person name="Weitz H."/>
            <person name="Taylor A."/>
            <person name="Grigoriev I.V."/>
            <person name="Nagy L.G."/>
            <person name="Martin F."/>
            <person name="Kauserud H."/>
        </authorList>
    </citation>
    <scope>NUCLEOTIDE SEQUENCE</scope>
    <source>
        <strain evidence="1">CBHHK200</strain>
    </source>
</reference>
<dbReference type="EMBL" id="JARJCM010000214">
    <property type="protein sequence ID" value="KAJ7022198.1"/>
    <property type="molecule type" value="Genomic_DNA"/>
</dbReference>
<name>A0AAD6S6V9_9AGAR</name>
<evidence type="ECO:0000313" key="1">
    <source>
        <dbReference type="EMBL" id="KAJ7022198.1"/>
    </source>
</evidence>
<evidence type="ECO:0000313" key="2">
    <source>
        <dbReference type="Proteomes" id="UP001218188"/>
    </source>
</evidence>